<sequence>MLTGKWTPMNANVQKFNQLVEEMLVHSGENGEYWMTRVEILFRTHTGENFKHKSAWLFLKGKYKWKNTESTLARRNHLRVSDEEPNHFGEDALPRPPGLQRIFKSQRSSNSTASSGSNPLMYQEMIQQQYVLDRKAKMEVIERDTNERMRLPFSKDCRRHESATNRHTQDGSGRRGYHQRPKGTSPSVISTTKLVDTAYR</sequence>
<reference evidence="2" key="2">
    <citation type="submission" date="2022-01" db="EMBL/GenBank/DDBJ databases">
        <authorList>
            <person name="Yamashiro T."/>
            <person name="Shiraishi A."/>
            <person name="Satake H."/>
            <person name="Nakayama K."/>
        </authorList>
    </citation>
    <scope>NUCLEOTIDE SEQUENCE</scope>
</reference>
<feature type="region of interest" description="Disordered" evidence="1">
    <location>
        <begin position="151"/>
        <end position="200"/>
    </location>
</feature>
<feature type="compositionally biased region" description="Polar residues" evidence="1">
    <location>
        <begin position="182"/>
        <end position="194"/>
    </location>
</feature>
<reference evidence="2" key="1">
    <citation type="journal article" date="2022" name="Int. J. Mol. Sci.">
        <title>Draft Genome of Tanacetum Coccineum: Genomic Comparison of Closely Related Tanacetum-Family Plants.</title>
        <authorList>
            <person name="Yamashiro T."/>
            <person name="Shiraishi A."/>
            <person name="Nakayama K."/>
            <person name="Satake H."/>
        </authorList>
    </citation>
    <scope>NUCLEOTIDE SEQUENCE</scope>
</reference>
<gene>
    <name evidence="2" type="ORF">Tco_0679778</name>
</gene>
<feature type="compositionally biased region" description="Basic and acidic residues" evidence="1">
    <location>
        <begin position="151"/>
        <end position="173"/>
    </location>
</feature>
<accession>A0ABQ4XIS4</accession>
<comment type="caution">
    <text evidence="2">The sequence shown here is derived from an EMBL/GenBank/DDBJ whole genome shotgun (WGS) entry which is preliminary data.</text>
</comment>
<organism evidence="2 3">
    <name type="scientific">Tanacetum coccineum</name>
    <dbReference type="NCBI Taxonomy" id="301880"/>
    <lineage>
        <taxon>Eukaryota</taxon>
        <taxon>Viridiplantae</taxon>
        <taxon>Streptophyta</taxon>
        <taxon>Embryophyta</taxon>
        <taxon>Tracheophyta</taxon>
        <taxon>Spermatophyta</taxon>
        <taxon>Magnoliopsida</taxon>
        <taxon>eudicotyledons</taxon>
        <taxon>Gunneridae</taxon>
        <taxon>Pentapetalae</taxon>
        <taxon>asterids</taxon>
        <taxon>campanulids</taxon>
        <taxon>Asterales</taxon>
        <taxon>Asteraceae</taxon>
        <taxon>Asteroideae</taxon>
        <taxon>Anthemideae</taxon>
        <taxon>Anthemidinae</taxon>
        <taxon>Tanacetum</taxon>
    </lineage>
</organism>
<protein>
    <submittedName>
        <fullName evidence="2">Uncharacterized protein</fullName>
    </submittedName>
</protein>
<name>A0ABQ4XIS4_9ASTR</name>
<evidence type="ECO:0000313" key="3">
    <source>
        <dbReference type="Proteomes" id="UP001151760"/>
    </source>
</evidence>
<evidence type="ECO:0000313" key="2">
    <source>
        <dbReference type="EMBL" id="GJS65214.1"/>
    </source>
</evidence>
<dbReference type="Proteomes" id="UP001151760">
    <property type="component" value="Unassembled WGS sequence"/>
</dbReference>
<proteinExistence type="predicted"/>
<dbReference type="EMBL" id="BQNB010009562">
    <property type="protein sequence ID" value="GJS65214.1"/>
    <property type="molecule type" value="Genomic_DNA"/>
</dbReference>
<keyword evidence="3" id="KW-1185">Reference proteome</keyword>
<evidence type="ECO:0000256" key="1">
    <source>
        <dbReference type="SAM" id="MobiDB-lite"/>
    </source>
</evidence>